<accession>A0A5J5IKY7</accession>
<dbReference type="InterPro" id="IPR012171">
    <property type="entry name" value="Fatty_acid_desaturase"/>
</dbReference>
<proteinExistence type="predicted"/>
<evidence type="ECO:0000256" key="1">
    <source>
        <dbReference type="SAM" id="Phobius"/>
    </source>
</evidence>
<protein>
    <submittedName>
        <fullName evidence="3">Acyl-CoA desaturase</fullName>
    </submittedName>
</protein>
<evidence type="ECO:0000259" key="2">
    <source>
        <dbReference type="Pfam" id="PF00487"/>
    </source>
</evidence>
<comment type="caution">
    <text evidence="3">The sequence shown here is derived from an EMBL/GenBank/DDBJ whole genome shotgun (WGS) entry which is preliminary data.</text>
</comment>
<evidence type="ECO:0000313" key="4">
    <source>
        <dbReference type="Proteomes" id="UP000326903"/>
    </source>
</evidence>
<dbReference type="GO" id="GO:0008610">
    <property type="term" value="P:lipid biosynthetic process"/>
    <property type="evidence" value="ECO:0007669"/>
    <property type="project" value="UniProtKB-ARBA"/>
</dbReference>
<feature type="transmembrane region" description="Helical" evidence="1">
    <location>
        <begin position="41"/>
        <end position="61"/>
    </location>
</feature>
<dbReference type="PIRSF" id="PIRSF015921">
    <property type="entry name" value="FA_sphinglp_des"/>
    <property type="match status" value="1"/>
</dbReference>
<evidence type="ECO:0000313" key="3">
    <source>
        <dbReference type="EMBL" id="KAA9041218.1"/>
    </source>
</evidence>
<dbReference type="GO" id="GO:0016717">
    <property type="term" value="F:oxidoreductase activity, acting on paired donors, with oxidation of a pair of donors resulting in the reduction of molecular oxygen to two molecules of water"/>
    <property type="evidence" value="ECO:0007669"/>
    <property type="project" value="TreeGrafter"/>
</dbReference>
<dbReference type="AlphaFoldDB" id="A0A5J5IKY7"/>
<sequence length="379" mass="43532">MKTMKFIGSDARQKEFALAVRKNVNDYFRDNGISIKGNARLVIQTIVMLSLYIIPFVLLFVVPMNAWLALLMVALIGAGMAGIGMCVMHDAVHGSYSQKEWVNKLLGGTMYLLGSNVFNWKIQHNFLHHAYTNVEGYDQDIASKGPIRLSQYAPLKKIHRYQYIHAFFFYGLMTISKLINDFTQLLEFNKVGITSKYNVNPVAEYLKMVIVKILYLFVFIGLPVLFTPFSWLQVLLGFFVMHWVAGCILSTVFQMAHVVEGAEQMLPNAEGIIDREWAVHELRTTSDFARNNAFLEYYVGGLNFQIEHHLFPNISHIHYRKIAPIVEKTAKEFGFIYNLKPSFLNAFYSHIHRLKELGQPINEVLREKMNATNKPLHIT</sequence>
<dbReference type="GO" id="GO:0016020">
    <property type="term" value="C:membrane"/>
    <property type="evidence" value="ECO:0007669"/>
    <property type="project" value="TreeGrafter"/>
</dbReference>
<feature type="transmembrane region" description="Helical" evidence="1">
    <location>
        <begin position="67"/>
        <end position="88"/>
    </location>
</feature>
<dbReference type="PANTHER" id="PTHR19353:SF19">
    <property type="entry name" value="DELTA(5) FATTY ACID DESATURASE C-RELATED"/>
    <property type="match status" value="1"/>
</dbReference>
<dbReference type="EMBL" id="VYQF01000001">
    <property type="protein sequence ID" value="KAA9041218.1"/>
    <property type="molecule type" value="Genomic_DNA"/>
</dbReference>
<gene>
    <name evidence="3" type="ORF">FW778_04060</name>
</gene>
<keyword evidence="1" id="KW-0812">Transmembrane</keyword>
<dbReference type="RefSeq" id="WP_150413307.1">
    <property type="nucleotide sequence ID" value="NZ_VYQF01000001.1"/>
</dbReference>
<feature type="transmembrane region" description="Helical" evidence="1">
    <location>
        <begin position="232"/>
        <end position="253"/>
    </location>
</feature>
<name>A0A5J5IKY7_9BACT</name>
<organism evidence="3 4">
    <name type="scientific">Ginsengibacter hankyongi</name>
    <dbReference type="NCBI Taxonomy" id="2607284"/>
    <lineage>
        <taxon>Bacteria</taxon>
        <taxon>Pseudomonadati</taxon>
        <taxon>Bacteroidota</taxon>
        <taxon>Chitinophagia</taxon>
        <taxon>Chitinophagales</taxon>
        <taxon>Chitinophagaceae</taxon>
        <taxon>Ginsengibacter</taxon>
    </lineage>
</organism>
<reference evidence="3 4" key="1">
    <citation type="submission" date="2019-09" db="EMBL/GenBank/DDBJ databases">
        <title>Draft genome sequence of Ginsengibacter sp. BR5-29.</title>
        <authorList>
            <person name="Im W.-T."/>
        </authorList>
    </citation>
    <scope>NUCLEOTIDE SEQUENCE [LARGE SCALE GENOMIC DNA]</scope>
    <source>
        <strain evidence="3 4">BR5-29</strain>
    </source>
</reference>
<keyword evidence="4" id="KW-1185">Reference proteome</keyword>
<dbReference type="Pfam" id="PF00487">
    <property type="entry name" value="FA_desaturase"/>
    <property type="match status" value="1"/>
</dbReference>
<dbReference type="CDD" id="cd03506">
    <property type="entry name" value="Delta6-FADS-like"/>
    <property type="match status" value="1"/>
</dbReference>
<dbReference type="Proteomes" id="UP000326903">
    <property type="component" value="Unassembled WGS sequence"/>
</dbReference>
<keyword evidence="1" id="KW-1133">Transmembrane helix</keyword>
<feature type="transmembrane region" description="Helical" evidence="1">
    <location>
        <begin position="205"/>
        <end position="226"/>
    </location>
</feature>
<keyword evidence="1" id="KW-0472">Membrane</keyword>
<dbReference type="InterPro" id="IPR005804">
    <property type="entry name" value="FA_desaturase_dom"/>
</dbReference>
<dbReference type="PANTHER" id="PTHR19353">
    <property type="entry name" value="FATTY ACID DESATURASE 2"/>
    <property type="match status" value="1"/>
</dbReference>
<feature type="domain" description="Fatty acid desaturase" evidence="2">
    <location>
        <begin position="66"/>
        <end position="338"/>
    </location>
</feature>